<dbReference type="EMBL" id="PTRA01000001">
    <property type="protein sequence ID" value="PQA60012.1"/>
    <property type="molecule type" value="Genomic_DNA"/>
</dbReference>
<organism evidence="1 2">
    <name type="scientific">Siphonobacter curvatus</name>
    <dbReference type="NCBI Taxonomy" id="2094562"/>
    <lineage>
        <taxon>Bacteria</taxon>
        <taxon>Pseudomonadati</taxon>
        <taxon>Bacteroidota</taxon>
        <taxon>Cytophagia</taxon>
        <taxon>Cytophagales</taxon>
        <taxon>Cytophagaceae</taxon>
        <taxon>Siphonobacter</taxon>
    </lineage>
</organism>
<evidence type="ECO:0000313" key="2">
    <source>
        <dbReference type="Proteomes" id="UP000239590"/>
    </source>
</evidence>
<protein>
    <submittedName>
        <fullName evidence="1">Uncharacterized protein</fullName>
    </submittedName>
</protein>
<dbReference type="AlphaFoldDB" id="A0A2S7IQQ3"/>
<accession>A0A2S7IQQ3</accession>
<dbReference type="InterPro" id="IPR040837">
    <property type="entry name" value="Bact_RF_family7"/>
</dbReference>
<dbReference type="Pfam" id="PF18849">
    <property type="entry name" value="baeRF_family7"/>
    <property type="match status" value="1"/>
</dbReference>
<comment type="caution">
    <text evidence="1">The sequence shown here is derived from an EMBL/GenBank/DDBJ whole genome shotgun (WGS) entry which is preliminary data.</text>
</comment>
<dbReference type="RefSeq" id="WP_104711933.1">
    <property type="nucleotide sequence ID" value="NZ_PTRA01000001.1"/>
</dbReference>
<name>A0A2S7IQQ3_9BACT</name>
<dbReference type="OrthoDB" id="4393931at2"/>
<gene>
    <name evidence="1" type="ORF">C5O19_10425</name>
</gene>
<evidence type="ECO:0000313" key="1">
    <source>
        <dbReference type="EMBL" id="PQA60012.1"/>
    </source>
</evidence>
<sequence length="398" mass="44768">MTRFNVDHFNALAQKEATLCVSLYTPTEKISTDGHQSSKIHFKNALTEARNQLLEVHEMSESDADSFLAEGFQLLDDQEFWKYSSDLLAYFIFDGESVFYKLPLSIESPICRVNQRPYLLPLIPELNDDGHFYLLVLNLKQVSLFEMTRSTIDQIPLPDSVSASYTEEIEDADNQKALQHRSGIGEAGAMFHGQGSGSSEARKAEILQYYHRLSTDIETILNQNPLPLLLAGVDYLIPLYKQASNYIHVVEPYLTGSYSEDDTLTLSTEAWQLMEPQFVQDRLDRKEDYGLFAAKGQGGDDVDTVILTALSGGVDTLFVQAQEELWGTYDAEKFSLTVEESPSRNSYSLINEAAQKTIAYGGKVYLVEKDEMPATDSMLAGMFRYPLTEVDQETESTL</sequence>
<keyword evidence="2" id="KW-1185">Reference proteome</keyword>
<proteinExistence type="predicted"/>
<dbReference type="Proteomes" id="UP000239590">
    <property type="component" value="Unassembled WGS sequence"/>
</dbReference>
<reference evidence="2" key="1">
    <citation type="submission" date="2018-02" db="EMBL/GenBank/DDBJ databases">
        <title>Genome sequencing of Solimonas sp. HR-BB.</title>
        <authorList>
            <person name="Lee Y."/>
            <person name="Jeon C.O."/>
        </authorList>
    </citation>
    <scope>NUCLEOTIDE SEQUENCE [LARGE SCALE GENOMIC DNA]</scope>
    <source>
        <strain evidence="2">HR-U</strain>
    </source>
</reference>